<accession>A0A8X7BEZ1</accession>
<sequence>MVGKTAVHMPSCPCVMKVKGHRILSRTVKQNWHPTLTQLTVQLIVGRSENDDVLFVYLCQPSVIVNYVCRGPENTETGPWISGRELPGRMKIDWLFYKTILVLGCAAFQGNIYYAYVLAECSRIVVSVTLICSGTDYERCGLS</sequence>
<evidence type="ECO:0000256" key="1">
    <source>
        <dbReference type="SAM" id="Phobius"/>
    </source>
</evidence>
<comment type="caution">
    <text evidence="2">The sequence shown here is derived from an EMBL/GenBank/DDBJ whole genome shotgun (WGS) entry which is preliminary data.</text>
</comment>
<keyword evidence="1" id="KW-1133">Transmembrane helix</keyword>
<organism evidence="2 3">
    <name type="scientific">Trichonephila clavipes</name>
    <name type="common">Golden silk orbweaver</name>
    <name type="synonym">Nephila clavipes</name>
    <dbReference type="NCBI Taxonomy" id="2585209"/>
    <lineage>
        <taxon>Eukaryota</taxon>
        <taxon>Metazoa</taxon>
        <taxon>Ecdysozoa</taxon>
        <taxon>Arthropoda</taxon>
        <taxon>Chelicerata</taxon>
        <taxon>Arachnida</taxon>
        <taxon>Araneae</taxon>
        <taxon>Araneomorphae</taxon>
        <taxon>Entelegynae</taxon>
        <taxon>Araneoidea</taxon>
        <taxon>Nephilidae</taxon>
        <taxon>Trichonephila</taxon>
    </lineage>
</organism>
<reference evidence="2" key="1">
    <citation type="submission" date="2020-08" db="EMBL/GenBank/DDBJ databases">
        <title>Multicomponent nature underlies the extraordinary mechanical properties of spider dragline silk.</title>
        <authorList>
            <person name="Kono N."/>
            <person name="Nakamura H."/>
            <person name="Mori M."/>
            <person name="Yoshida Y."/>
            <person name="Ohtoshi R."/>
            <person name="Malay A.D."/>
            <person name="Moran D.A.P."/>
            <person name="Tomita M."/>
            <person name="Numata K."/>
            <person name="Arakawa K."/>
        </authorList>
    </citation>
    <scope>NUCLEOTIDE SEQUENCE</scope>
</reference>
<keyword evidence="1" id="KW-0812">Transmembrane</keyword>
<keyword evidence="3" id="KW-1185">Reference proteome</keyword>
<dbReference type="AlphaFoldDB" id="A0A8X7BEZ1"/>
<proteinExistence type="predicted"/>
<feature type="transmembrane region" description="Helical" evidence="1">
    <location>
        <begin position="94"/>
        <end position="116"/>
    </location>
</feature>
<keyword evidence="1" id="KW-0472">Membrane</keyword>
<protein>
    <submittedName>
        <fullName evidence="2">Uncharacterized protein</fullName>
    </submittedName>
</protein>
<evidence type="ECO:0000313" key="3">
    <source>
        <dbReference type="Proteomes" id="UP000887159"/>
    </source>
</evidence>
<dbReference type="EMBL" id="BMAU01021387">
    <property type="protein sequence ID" value="GFY28818.1"/>
    <property type="molecule type" value="Genomic_DNA"/>
</dbReference>
<evidence type="ECO:0000313" key="2">
    <source>
        <dbReference type="EMBL" id="GFY28818.1"/>
    </source>
</evidence>
<gene>
    <name evidence="2" type="ORF">TNCV_4719521</name>
</gene>
<dbReference type="Proteomes" id="UP000887159">
    <property type="component" value="Unassembled WGS sequence"/>
</dbReference>
<name>A0A8X7BEZ1_TRICX</name>